<dbReference type="CDD" id="cd07039">
    <property type="entry name" value="TPP_PYR_POX"/>
    <property type="match status" value="1"/>
</dbReference>
<dbReference type="Gene3D" id="3.40.50.970">
    <property type="match status" value="2"/>
</dbReference>
<gene>
    <name evidence="7" type="ORF">SAMN05443665_100659</name>
</gene>
<dbReference type="Pfam" id="PF00205">
    <property type="entry name" value="TPP_enzyme_M"/>
    <property type="match status" value="1"/>
</dbReference>
<sequence length="602" mass="65880">MAEQVADYVLHRLTEWGVERVYGYPGDGINGMLGAFDRAEGSPEFIQTRHEEMAAFMACAHAKFTGEVGVCAATSGPGAIHLLNGLYDAKLDHQPVVAIVGQQKRLAQGTHYQQEVNLENLFSDVSEFCQIVMAPGQMRHVIDRAFKTALTTRGVATIIVPEDVQEAEAVPSPPKEHGSVYSSVGWSRPRVLPNKKELQKAARILNEGERVAMLVGQGAADARAELVETAELLGAGVAKALLGREVLPDDLPFVTGPIGLLGSKASDEMIMNCDTLFMIGTSFPYAEWLPDEGSCKGVEIDIDGRMIGIRYPMDAHLVGDAKETLRELIPLLERKEDRSWREQIEENVRAWDAVMAKRAGQSFEGKVNPQAVAHEVSPLLPDGAILTADSGSATNWWARHIKVRDGMRASLSGTLATMGPGVPYAIAAKFAYPDRPVICFVGDGAFQMNGMNEMLTVKRYADRLGGSPPLVFAVFNNRDLNQVTWEQRAMGGDPKFKGSQSIPDFPYAKYAELCGLKGVYCDEPDKVTSAWKEALASDRPVVLEFVVDDEIAPIPPHIMKDQAKKTLKAGLRDPQKIGMAARGFRQKLTEMYESMPGRKHDS</sequence>
<dbReference type="SUPFAM" id="SSF52467">
    <property type="entry name" value="DHS-like NAD/FAD-binding domain"/>
    <property type="match status" value="1"/>
</dbReference>
<dbReference type="NCBIfam" id="NF006129">
    <property type="entry name" value="PRK08273.1"/>
    <property type="match status" value="1"/>
</dbReference>
<dbReference type="InterPro" id="IPR029035">
    <property type="entry name" value="DHS-like_NAD/FAD-binding_dom"/>
</dbReference>
<keyword evidence="8" id="KW-1185">Reference proteome</keyword>
<reference evidence="7 8" key="1">
    <citation type="submission" date="2017-06" db="EMBL/GenBank/DDBJ databases">
        <authorList>
            <person name="Kim H.J."/>
            <person name="Triplett B.A."/>
        </authorList>
    </citation>
    <scope>NUCLEOTIDE SEQUENCE [LARGE SCALE GENOMIC DNA]</scope>
    <source>
        <strain evidence="7 8">DSM 44715</strain>
    </source>
</reference>
<feature type="domain" description="Thiamine pyrophosphate enzyme TPP-binding" evidence="5">
    <location>
        <begin position="389"/>
        <end position="545"/>
    </location>
</feature>
<dbReference type="InterPro" id="IPR011766">
    <property type="entry name" value="TPP_enzyme_TPP-bd"/>
</dbReference>
<dbReference type="PANTHER" id="PTHR42981">
    <property type="entry name" value="PYRUVATE DEHYDROGENASE [UBIQUINONE]"/>
    <property type="match status" value="1"/>
</dbReference>
<feature type="domain" description="Thiamine pyrophosphate enzyme central" evidence="4">
    <location>
        <begin position="198"/>
        <end position="328"/>
    </location>
</feature>
<dbReference type="GO" id="GO:0003824">
    <property type="term" value="F:catalytic activity"/>
    <property type="evidence" value="ECO:0007669"/>
    <property type="project" value="InterPro"/>
</dbReference>
<dbReference type="InterPro" id="IPR029061">
    <property type="entry name" value="THDP-binding"/>
</dbReference>
<dbReference type="InterPro" id="IPR012001">
    <property type="entry name" value="Thiamin_PyroP_enz_TPP-bd_dom"/>
</dbReference>
<dbReference type="PANTHER" id="PTHR42981:SF2">
    <property type="entry name" value="PYRUVATE DEHYDROGENASE [UBIQUINONE]"/>
    <property type="match status" value="1"/>
</dbReference>
<evidence type="ECO:0000313" key="8">
    <source>
        <dbReference type="Proteomes" id="UP000198318"/>
    </source>
</evidence>
<dbReference type="OrthoDB" id="4959782at2"/>
<dbReference type="GO" id="GO:0000287">
    <property type="term" value="F:magnesium ion binding"/>
    <property type="evidence" value="ECO:0007669"/>
    <property type="project" value="InterPro"/>
</dbReference>
<dbReference type="Pfam" id="PF02776">
    <property type="entry name" value="TPP_enzyme_N"/>
    <property type="match status" value="1"/>
</dbReference>
<evidence type="ECO:0000256" key="3">
    <source>
        <dbReference type="RuleBase" id="RU362132"/>
    </source>
</evidence>
<feature type="domain" description="Thiamine pyrophosphate enzyme N-terminal TPP-binding" evidence="6">
    <location>
        <begin position="5"/>
        <end position="117"/>
    </location>
</feature>
<dbReference type="EMBL" id="FZOR01000006">
    <property type="protein sequence ID" value="SNS57345.1"/>
    <property type="molecule type" value="Genomic_DNA"/>
</dbReference>
<dbReference type="InterPro" id="IPR000399">
    <property type="entry name" value="TPP-bd_CS"/>
</dbReference>
<dbReference type="RefSeq" id="WP_089325407.1">
    <property type="nucleotide sequence ID" value="NZ_FZOR01000006.1"/>
</dbReference>
<dbReference type="InterPro" id="IPR047212">
    <property type="entry name" value="TPP_POXB-like"/>
</dbReference>
<dbReference type="InterPro" id="IPR012000">
    <property type="entry name" value="Thiamin_PyroP_enz_cen_dom"/>
</dbReference>
<dbReference type="Gene3D" id="3.40.50.1220">
    <property type="entry name" value="TPP-binding domain"/>
    <property type="match status" value="1"/>
</dbReference>
<dbReference type="InterPro" id="IPR047211">
    <property type="entry name" value="POXB-like"/>
</dbReference>
<evidence type="ECO:0000256" key="1">
    <source>
        <dbReference type="ARBA" id="ARBA00007812"/>
    </source>
</evidence>
<keyword evidence="2 3" id="KW-0786">Thiamine pyrophosphate</keyword>
<protein>
    <submittedName>
        <fullName evidence="7">Pyruvate dehydrogenase (Quinone)</fullName>
    </submittedName>
</protein>
<dbReference type="GO" id="GO:0030976">
    <property type="term" value="F:thiamine pyrophosphate binding"/>
    <property type="evidence" value="ECO:0007669"/>
    <property type="project" value="InterPro"/>
</dbReference>
<proteinExistence type="inferred from homology"/>
<comment type="similarity">
    <text evidence="1 3">Belongs to the TPP enzyme family.</text>
</comment>
<dbReference type="Pfam" id="PF02775">
    <property type="entry name" value="TPP_enzyme_C"/>
    <property type="match status" value="1"/>
</dbReference>
<keyword evidence="7" id="KW-0670">Pyruvate</keyword>
<organism evidence="7 8">
    <name type="scientific">Actinomadura meyerae</name>
    <dbReference type="NCBI Taxonomy" id="240840"/>
    <lineage>
        <taxon>Bacteria</taxon>
        <taxon>Bacillati</taxon>
        <taxon>Actinomycetota</taxon>
        <taxon>Actinomycetes</taxon>
        <taxon>Streptosporangiales</taxon>
        <taxon>Thermomonosporaceae</taxon>
        <taxon>Actinomadura</taxon>
    </lineage>
</organism>
<dbReference type="SUPFAM" id="SSF52518">
    <property type="entry name" value="Thiamin diphosphate-binding fold (THDP-binding)"/>
    <property type="match status" value="2"/>
</dbReference>
<evidence type="ECO:0000259" key="4">
    <source>
        <dbReference type="Pfam" id="PF00205"/>
    </source>
</evidence>
<dbReference type="Proteomes" id="UP000198318">
    <property type="component" value="Unassembled WGS sequence"/>
</dbReference>
<dbReference type="PROSITE" id="PS00187">
    <property type="entry name" value="TPP_ENZYMES"/>
    <property type="match status" value="1"/>
</dbReference>
<evidence type="ECO:0000256" key="2">
    <source>
        <dbReference type="ARBA" id="ARBA00023052"/>
    </source>
</evidence>
<accession>A0A239FKH3</accession>
<dbReference type="CDD" id="cd02014">
    <property type="entry name" value="TPP_POX"/>
    <property type="match status" value="1"/>
</dbReference>
<evidence type="ECO:0000313" key="7">
    <source>
        <dbReference type="EMBL" id="SNS57345.1"/>
    </source>
</evidence>
<name>A0A239FKH3_9ACTN</name>
<dbReference type="AlphaFoldDB" id="A0A239FKH3"/>
<evidence type="ECO:0000259" key="5">
    <source>
        <dbReference type="Pfam" id="PF02775"/>
    </source>
</evidence>
<dbReference type="InterPro" id="IPR047210">
    <property type="entry name" value="TPP_PYR_POXB-like"/>
</dbReference>
<evidence type="ECO:0000259" key="6">
    <source>
        <dbReference type="Pfam" id="PF02776"/>
    </source>
</evidence>